<dbReference type="EMBL" id="SDPU01000020">
    <property type="protein sequence ID" value="RYU13096.1"/>
    <property type="molecule type" value="Genomic_DNA"/>
</dbReference>
<accession>A0A4V1Z242</accession>
<comment type="caution">
    <text evidence="1">The sequence shown here is derived from an EMBL/GenBank/DDBJ whole genome shotgun (WGS) entry which is preliminary data.</text>
</comment>
<reference evidence="1 2" key="1">
    <citation type="submission" date="2019-01" db="EMBL/GenBank/DDBJ databases">
        <title>Nocardioides guangzhouensis sp. nov., an actinobacterium isolated from soil.</title>
        <authorList>
            <person name="Fu Y."/>
            <person name="Cai Y."/>
            <person name="Lin Z."/>
            <person name="Chen P."/>
        </authorList>
    </citation>
    <scope>NUCLEOTIDE SEQUENCE [LARGE SCALE GENOMIC DNA]</scope>
    <source>
        <strain evidence="1 2">NBRC 105384</strain>
    </source>
</reference>
<proteinExistence type="predicted"/>
<dbReference type="AlphaFoldDB" id="A0A4V1Z242"/>
<dbReference type="OrthoDB" id="3173471at2"/>
<name>A0A4V1Z242_9ACTN</name>
<sequence>MDDVARRGRVRSKGWTRLSHGLYVVDLDDLHASLAAWQRVLPPRAAFTHLTAARLHGWWLPPVPAGTPTFAAVPHAGSRPRRAGLRVTRLPQAFRIGRESGLPVTLPPETLLACAHDIGLLDLVVLVDAALHHGHTTVEELAEAATARRRGAPRLREALQWCDSRSESAWESLLRVLHVSADVPVVPQHEVRHHGRFVARGDLWLEGTTTLHEYDGVHHRSPAQQRKDLARDRRLANAGWTRRGYTAVEVLHEATAIIRDCDQALGRAHDPRRVARWHWLLAESTFTTRGRARLLARVAKPPR</sequence>
<evidence type="ECO:0000313" key="2">
    <source>
        <dbReference type="Proteomes" id="UP000291189"/>
    </source>
</evidence>
<keyword evidence="2" id="KW-1185">Reference proteome</keyword>
<organism evidence="1 2">
    <name type="scientific">Nocardioides iriomotensis</name>
    <dbReference type="NCBI Taxonomy" id="715784"/>
    <lineage>
        <taxon>Bacteria</taxon>
        <taxon>Bacillati</taxon>
        <taxon>Actinomycetota</taxon>
        <taxon>Actinomycetes</taxon>
        <taxon>Propionibacteriales</taxon>
        <taxon>Nocardioidaceae</taxon>
        <taxon>Nocardioides</taxon>
    </lineage>
</organism>
<evidence type="ECO:0008006" key="3">
    <source>
        <dbReference type="Google" id="ProtNLM"/>
    </source>
</evidence>
<protein>
    <recommendedName>
        <fullName evidence="3">DUF559 domain-containing protein</fullName>
    </recommendedName>
</protein>
<evidence type="ECO:0000313" key="1">
    <source>
        <dbReference type="EMBL" id="RYU13096.1"/>
    </source>
</evidence>
<dbReference type="RefSeq" id="WP_129986915.1">
    <property type="nucleotide sequence ID" value="NZ_SDPU01000020.1"/>
</dbReference>
<dbReference type="Proteomes" id="UP000291189">
    <property type="component" value="Unassembled WGS sequence"/>
</dbReference>
<gene>
    <name evidence="1" type="ORF">ETU37_09265</name>
</gene>